<dbReference type="CDD" id="cd01317">
    <property type="entry name" value="DHOase_IIa"/>
    <property type="match status" value="1"/>
</dbReference>
<feature type="binding site" evidence="6">
    <location>
        <position position="60"/>
    </location>
    <ligand>
        <name>Zn(2+)</name>
        <dbReference type="ChEBI" id="CHEBI:29105"/>
        <label>1</label>
    </ligand>
</feature>
<feature type="binding site" evidence="6">
    <location>
        <position position="308"/>
    </location>
    <ligand>
        <name>substrate</name>
    </ligand>
</feature>
<dbReference type="SUPFAM" id="SSF51556">
    <property type="entry name" value="Metallo-dependent hydrolases"/>
    <property type="match status" value="1"/>
</dbReference>
<feature type="binding site" evidence="6">
    <location>
        <begin position="62"/>
        <end position="64"/>
    </location>
    <ligand>
        <name>substrate</name>
    </ligand>
</feature>
<dbReference type="InterPro" id="IPR006680">
    <property type="entry name" value="Amidohydro-rel"/>
</dbReference>
<dbReference type="InterPro" id="IPR011059">
    <property type="entry name" value="Metal-dep_hydrolase_composite"/>
</dbReference>
<evidence type="ECO:0000256" key="4">
    <source>
        <dbReference type="ARBA" id="ARBA00022801"/>
    </source>
</evidence>
<dbReference type="GO" id="GO:0044205">
    <property type="term" value="P:'de novo' UMP biosynthetic process"/>
    <property type="evidence" value="ECO:0007669"/>
    <property type="project" value="UniProtKB-UniRule"/>
</dbReference>
<evidence type="ECO:0000256" key="3">
    <source>
        <dbReference type="ARBA" id="ARBA00022723"/>
    </source>
</evidence>
<evidence type="ECO:0000313" key="8">
    <source>
        <dbReference type="EMBL" id="HIZ39609.1"/>
    </source>
</evidence>
<dbReference type="GO" id="GO:0006145">
    <property type="term" value="P:purine nucleobase catabolic process"/>
    <property type="evidence" value="ECO:0007669"/>
    <property type="project" value="TreeGrafter"/>
</dbReference>
<evidence type="ECO:0000256" key="5">
    <source>
        <dbReference type="ARBA" id="ARBA00022975"/>
    </source>
</evidence>
<dbReference type="InterPro" id="IPR032466">
    <property type="entry name" value="Metal_Hydrolase"/>
</dbReference>
<feature type="domain" description="Amidohydrolase-related" evidence="7">
    <location>
        <begin position="51"/>
        <end position="418"/>
    </location>
</feature>
<dbReference type="EC" id="3.5.2.3" evidence="6"/>
<keyword evidence="4 6" id="KW-0378">Hydrolase</keyword>
<comment type="pathway">
    <text evidence="6">Pyrimidine metabolism; UMP biosynthesis via de novo pathway; (S)-dihydroorotate from bicarbonate: step 3/3.</text>
</comment>
<feature type="binding site" evidence="6">
    <location>
        <position position="277"/>
    </location>
    <ligand>
        <name>substrate</name>
    </ligand>
</feature>
<dbReference type="EMBL" id="DXBR01000058">
    <property type="protein sequence ID" value="HIZ39609.1"/>
    <property type="molecule type" value="Genomic_DNA"/>
</dbReference>
<comment type="cofactor">
    <cofactor evidence="6">
        <name>Zn(2+)</name>
        <dbReference type="ChEBI" id="CHEBI:29105"/>
    </cofactor>
    <text evidence="6">Binds 2 Zn(2+) ions per subunit.</text>
</comment>
<dbReference type="AlphaFoldDB" id="A0A9D2J8K4"/>
<proteinExistence type="inferred from homology"/>
<comment type="caution">
    <text evidence="6">Lacks conserved residue(s) required for the propagation of feature annotation.</text>
</comment>
<feature type="binding site" evidence="6">
    <location>
        <position position="304"/>
    </location>
    <ligand>
        <name>Zn(2+)</name>
        <dbReference type="ChEBI" id="CHEBI:29105"/>
        <label>1</label>
    </ligand>
</feature>
<dbReference type="HAMAP" id="MF_00220_B">
    <property type="entry name" value="PyrC_classI_B"/>
    <property type="match status" value="1"/>
</dbReference>
<dbReference type="GO" id="GO:0005737">
    <property type="term" value="C:cytoplasm"/>
    <property type="evidence" value="ECO:0007669"/>
    <property type="project" value="TreeGrafter"/>
</dbReference>
<dbReference type="GO" id="GO:0008270">
    <property type="term" value="F:zinc ion binding"/>
    <property type="evidence" value="ECO:0007669"/>
    <property type="project" value="UniProtKB-UniRule"/>
</dbReference>
<dbReference type="Pfam" id="PF01979">
    <property type="entry name" value="Amidohydro_1"/>
    <property type="match status" value="1"/>
</dbReference>
<dbReference type="PANTHER" id="PTHR43668">
    <property type="entry name" value="ALLANTOINASE"/>
    <property type="match status" value="1"/>
</dbReference>
<sequence>MLLIKNGRVMNPATGMDEVTDVWVKDGKIAGFGQQGDFGEPEQVIDAGGCVVAPGLVDVHVHFRDPGLTYKEDLQTGSAAAAAGGFTTVVCMANTKPVVDCPEVLDDILERAKELPVHVKQVSAVSKNFGGKELVDFEEMVRHGACGFTDDGIPLTDAGFIRKAMEMAAKVDMPISLHEEDPSLNEVNGINKGVISEQMGIGGAPAVSEDVMVARDVMLALETGAKVDIQHISSGRSVDLVRYAKSKGAKVYAEVTPHHFTLTEEDVPNYGTMCKMNPPVRTSWDKTKIIEGLMDGTIDMIATDHAPHSAEEKEKEFTAAPSGIIGLETALALGITNLVKSGYLSMMSLLEKMTVNPAKLYQFDCGDISVGKAADLVIFDPEQVWQVERFASKASNSPFLGAQLCGKVRFTICGGKIVYTAG</sequence>
<dbReference type="InterPro" id="IPR050138">
    <property type="entry name" value="DHOase/Allantoinase_Hydrolase"/>
</dbReference>
<name>A0A9D2J8K4_9FIRM</name>
<keyword evidence="5 6" id="KW-0665">Pyrimidine biosynthesis</keyword>
<dbReference type="NCBIfam" id="NF006839">
    <property type="entry name" value="PRK09357.1-4"/>
    <property type="match status" value="1"/>
</dbReference>
<dbReference type="PANTHER" id="PTHR43668:SF2">
    <property type="entry name" value="ALLANTOINASE"/>
    <property type="match status" value="1"/>
</dbReference>
<comment type="function">
    <text evidence="1 6">Catalyzes the reversible cyclization of carbamoyl aspartate to dihydroorotate.</text>
</comment>
<feature type="binding site" evidence="6">
    <location>
        <position position="151"/>
    </location>
    <ligand>
        <name>Zn(2+)</name>
        <dbReference type="ChEBI" id="CHEBI:29105"/>
        <label>1</label>
    </ligand>
</feature>
<protein>
    <recommendedName>
        <fullName evidence="6">Dihydroorotase</fullName>
        <shortName evidence="6">DHOase</shortName>
        <ecNumber evidence="6">3.5.2.3</ecNumber>
    </recommendedName>
</protein>
<feature type="binding site" evidence="6">
    <location>
        <position position="151"/>
    </location>
    <ligand>
        <name>Zn(2+)</name>
        <dbReference type="ChEBI" id="CHEBI:29105"/>
        <label>2</label>
    </ligand>
</feature>
<dbReference type="NCBIfam" id="TIGR00857">
    <property type="entry name" value="pyrC_multi"/>
    <property type="match status" value="1"/>
</dbReference>
<dbReference type="Proteomes" id="UP000824049">
    <property type="component" value="Unassembled WGS sequence"/>
</dbReference>
<evidence type="ECO:0000256" key="1">
    <source>
        <dbReference type="ARBA" id="ARBA00002368"/>
    </source>
</evidence>
<evidence type="ECO:0000313" key="9">
    <source>
        <dbReference type="Proteomes" id="UP000824049"/>
    </source>
</evidence>
<gene>
    <name evidence="6" type="primary">pyrC</name>
    <name evidence="8" type="ORF">H9968_06760</name>
</gene>
<comment type="caution">
    <text evidence="8">The sequence shown here is derived from an EMBL/GenBank/DDBJ whole genome shotgun (WGS) entry which is preliminary data.</text>
</comment>
<comment type="similarity">
    <text evidence="2 6">Belongs to the metallo-dependent hydrolases superfamily. DHOase family. Class I DHOase subfamily.</text>
</comment>
<dbReference type="GO" id="GO:0004038">
    <property type="term" value="F:allantoinase activity"/>
    <property type="evidence" value="ECO:0007669"/>
    <property type="project" value="TreeGrafter"/>
</dbReference>
<comment type="catalytic activity">
    <reaction evidence="6">
        <text>(S)-dihydroorotate + H2O = N-carbamoyl-L-aspartate + H(+)</text>
        <dbReference type="Rhea" id="RHEA:24296"/>
        <dbReference type="ChEBI" id="CHEBI:15377"/>
        <dbReference type="ChEBI" id="CHEBI:15378"/>
        <dbReference type="ChEBI" id="CHEBI:30864"/>
        <dbReference type="ChEBI" id="CHEBI:32814"/>
        <dbReference type="EC" id="3.5.2.3"/>
    </reaction>
</comment>
<feature type="binding site" evidence="6">
    <location>
        <position position="94"/>
    </location>
    <ligand>
        <name>substrate</name>
    </ligand>
</feature>
<keyword evidence="3 6" id="KW-0479">Metal-binding</keyword>
<reference evidence="8" key="2">
    <citation type="submission" date="2021-04" db="EMBL/GenBank/DDBJ databases">
        <authorList>
            <person name="Gilroy R."/>
        </authorList>
    </citation>
    <scope>NUCLEOTIDE SEQUENCE</scope>
    <source>
        <strain evidence="8">CHK179-28034</strain>
    </source>
</reference>
<feature type="binding site" evidence="6">
    <location>
        <position position="62"/>
    </location>
    <ligand>
        <name>Zn(2+)</name>
        <dbReference type="ChEBI" id="CHEBI:29105"/>
        <label>1</label>
    </ligand>
</feature>
<evidence type="ECO:0000256" key="2">
    <source>
        <dbReference type="ARBA" id="ARBA00010286"/>
    </source>
</evidence>
<feature type="binding site" evidence="6">
    <location>
        <position position="231"/>
    </location>
    <ligand>
        <name>Zn(2+)</name>
        <dbReference type="ChEBI" id="CHEBI:29105"/>
        <label>2</label>
    </ligand>
</feature>
<dbReference type="SUPFAM" id="SSF51338">
    <property type="entry name" value="Composite domain of metallo-dependent hydrolases"/>
    <property type="match status" value="1"/>
</dbReference>
<dbReference type="InterPro" id="IPR004722">
    <property type="entry name" value="DHOase"/>
</dbReference>
<dbReference type="GO" id="GO:0004151">
    <property type="term" value="F:dihydroorotase activity"/>
    <property type="evidence" value="ECO:0007669"/>
    <property type="project" value="UniProtKB-UniRule"/>
</dbReference>
<evidence type="ECO:0000256" key="6">
    <source>
        <dbReference type="HAMAP-Rule" id="MF_00220"/>
    </source>
</evidence>
<reference evidence="8" key="1">
    <citation type="journal article" date="2021" name="PeerJ">
        <title>Extensive microbial diversity within the chicken gut microbiome revealed by metagenomics and culture.</title>
        <authorList>
            <person name="Gilroy R."/>
            <person name="Ravi A."/>
            <person name="Getino M."/>
            <person name="Pursley I."/>
            <person name="Horton D.L."/>
            <person name="Alikhan N.F."/>
            <person name="Baker D."/>
            <person name="Gharbi K."/>
            <person name="Hall N."/>
            <person name="Watson M."/>
            <person name="Adriaenssens E.M."/>
            <person name="Foster-Nyarko E."/>
            <person name="Jarju S."/>
            <person name="Secka A."/>
            <person name="Antonio M."/>
            <person name="Oren A."/>
            <person name="Chaudhuri R.R."/>
            <person name="La Ragione R."/>
            <person name="Hildebrand F."/>
            <person name="Pallen M.J."/>
        </authorList>
    </citation>
    <scope>NUCLEOTIDE SEQUENCE</scope>
    <source>
        <strain evidence="8">CHK179-28034</strain>
    </source>
</reference>
<feature type="active site" evidence="6">
    <location>
        <position position="304"/>
    </location>
</feature>
<accession>A0A9D2J8K4</accession>
<keyword evidence="6" id="KW-0862">Zinc</keyword>
<evidence type="ECO:0000259" key="7">
    <source>
        <dbReference type="Pfam" id="PF01979"/>
    </source>
</evidence>
<dbReference type="PROSITE" id="PS00482">
    <property type="entry name" value="DIHYDROOROTASE_1"/>
    <property type="match status" value="1"/>
</dbReference>
<dbReference type="PROSITE" id="PS00483">
    <property type="entry name" value="DIHYDROOROTASE_2"/>
    <property type="match status" value="1"/>
</dbReference>
<dbReference type="Gene3D" id="3.20.20.140">
    <property type="entry name" value="Metal-dependent hydrolases"/>
    <property type="match status" value="1"/>
</dbReference>
<feature type="binding site" evidence="6">
    <location>
        <position position="178"/>
    </location>
    <ligand>
        <name>Zn(2+)</name>
        <dbReference type="ChEBI" id="CHEBI:29105"/>
        <label>2</label>
    </ligand>
</feature>
<dbReference type="InterPro" id="IPR002195">
    <property type="entry name" value="Dihydroorotase_CS"/>
</dbReference>
<organism evidence="8 9">
    <name type="scientific">Candidatus Anaerobutyricum stercoris</name>
    <dbReference type="NCBI Taxonomy" id="2838457"/>
    <lineage>
        <taxon>Bacteria</taxon>
        <taxon>Bacillati</taxon>
        <taxon>Bacillota</taxon>
        <taxon>Clostridia</taxon>
        <taxon>Lachnospirales</taxon>
        <taxon>Lachnospiraceae</taxon>
        <taxon>Anaerobutyricum</taxon>
    </lineage>
</organism>